<dbReference type="Proteomes" id="UP000255334">
    <property type="component" value="Unassembled WGS sequence"/>
</dbReference>
<proteinExistence type="predicted"/>
<sequence length="83" mass="9943">MIDRNLQPVQWSEFMCELEDAKEHLANLIKEIEEDVTYDENNLRIDLGHVYAHLNRAWRRSMRALDRGDRDFASRFPDDLKPI</sequence>
<organism evidence="1 2">
    <name type="scientific">Dyella psychrodurans</name>
    <dbReference type="NCBI Taxonomy" id="1927960"/>
    <lineage>
        <taxon>Bacteria</taxon>
        <taxon>Pseudomonadati</taxon>
        <taxon>Pseudomonadota</taxon>
        <taxon>Gammaproteobacteria</taxon>
        <taxon>Lysobacterales</taxon>
        <taxon>Rhodanobacteraceae</taxon>
        <taxon>Dyella</taxon>
    </lineage>
</organism>
<comment type="caution">
    <text evidence="1">The sequence shown here is derived from an EMBL/GenBank/DDBJ whole genome shotgun (WGS) entry which is preliminary data.</text>
</comment>
<evidence type="ECO:0000313" key="1">
    <source>
        <dbReference type="EMBL" id="RDS81779.1"/>
    </source>
</evidence>
<dbReference type="EMBL" id="QRBF01000006">
    <property type="protein sequence ID" value="RDS81779.1"/>
    <property type="molecule type" value="Genomic_DNA"/>
</dbReference>
<protein>
    <submittedName>
        <fullName evidence="1">Uncharacterized protein</fullName>
    </submittedName>
</protein>
<dbReference type="AlphaFoldDB" id="A0A370X054"/>
<gene>
    <name evidence="1" type="ORF">DWU99_15220</name>
</gene>
<keyword evidence="2" id="KW-1185">Reference proteome</keyword>
<accession>A0A370X054</accession>
<name>A0A370X054_9GAMM</name>
<reference evidence="1 2" key="1">
    <citation type="submission" date="2018-07" db="EMBL/GenBank/DDBJ databases">
        <title>Dyella monticola sp. nov. and Dyella psychrodurans sp. nov. isolated from monsoon evergreen broad-leaved forest soil of Dinghu Mountain, China.</title>
        <authorList>
            <person name="Gao Z."/>
            <person name="Qiu L."/>
        </authorList>
    </citation>
    <scope>NUCLEOTIDE SEQUENCE [LARGE SCALE GENOMIC DNA]</scope>
    <source>
        <strain evidence="1 2">4MSK11</strain>
    </source>
</reference>
<evidence type="ECO:0000313" key="2">
    <source>
        <dbReference type="Proteomes" id="UP000255334"/>
    </source>
</evidence>